<dbReference type="InterPro" id="IPR019757">
    <property type="entry name" value="Pept_S26A_signal_pept_1_Lys-AS"/>
</dbReference>
<evidence type="ECO:0000313" key="10">
    <source>
        <dbReference type="EMBL" id="THF67190.1"/>
    </source>
</evidence>
<evidence type="ECO:0000256" key="2">
    <source>
        <dbReference type="ARBA" id="ARBA00009370"/>
    </source>
</evidence>
<keyword evidence="5 7" id="KW-0378">Hydrolase</keyword>
<dbReference type="EC" id="3.4.21.89" evidence="3 7"/>
<evidence type="ECO:0000256" key="6">
    <source>
        <dbReference type="PIRSR" id="PIRSR600223-1"/>
    </source>
</evidence>
<feature type="transmembrane region" description="Helical" evidence="7">
    <location>
        <begin position="78"/>
        <end position="96"/>
    </location>
</feature>
<dbReference type="Pfam" id="PF10502">
    <property type="entry name" value="Peptidase_S26"/>
    <property type="match status" value="1"/>
</dbReference>
<feature type="active site" evidence="6">
    <location>
        <position position="199"/>
    </location>
</feature>
<dbReference type="EMBL" id="SSOC01000001">
    <property type="protein sequence ID" value="THF67190.1"/>
    <property type="molecule type" value="Genomic_DNA"/>
</dbReference>
<keyword evidence="7" id="KW-0472">Membrane</keyword>
<dbReference type="PANTHER" id="PTHR43390:SF1">
    <property type="entry name" value="CHLOROPLAST PROCESSING PEPTIDASE"/>
    <property type="match status" value="1"/>
</dbReference>
<feature type="transmembrane region" description="Helical" evidence="7">
    <location>
        <begin position="53"/>
        <end position="71"/>
    </location>
</feature>
<comment type="catalytic activity">
    <reaction evidence="1 7">
        <text>Cleavage of hydrophobic, N-terminal signal or leader sequences from secreted and periplasmic proteins.</text>
        <dbReference type="EC" id="3.4.21.89"/>
    </reaction>
</comment>
<dbReference type="PROSITE" id="PS00761">
    <property type="entry name" value="SPASE_I_3"/>
    <property type="match status" value="1"/>
</dbReference>
<evidence type="ECO:0000256" key="7">
    <source>
        <dbReference type="RuleBase" id="RU362042"/>
    </source>
</evidence>
<dbReference type="InterPro" id="IPR036286">
    <property type="entry name" value="LexA/Signal_pep-like_sf"/>
</dbReference>
<dbReference type="PRINTS" id="PR00727">
    <property type="entry name" value="LEADERPTASE"/>
</dbReference>
<gene>
    <name evidence="10" type="primary">lepB</name>
    <name evidence="10" type="ORF">E6C76_02075</name>
</gene>
<evidence type="ECO:0000313" key="11">
    <source>
        <dbReference type="Proteomes" id="UP000308430"/>
    </source>
</evidence>
<dbReference type="PANTHER" id="PTHR43390">
    <property type="entry name" value="SIGNAL PEPTIDASE I"/>
    <property type="match status" value="1"/>
</dbReference>
<evidence type="ECO:0000256" key="5">
    <source>
        <dbReference type="ARBA" id="ARBA00022801"/>
    </source>
</evidence>
<feature type="region of interest" description="Disordered" evidence="8">
    <location>
        <begin position="1"/>
        <end position="24"/>
    </location>
</feature>
<evidence type="ECO:0000259" key="9">
    <source>
        <dbReference type="Pfam" id="PF10502"/>
    </source>
</evidence>
<evidence type="ECO:0000256" key="3">
    <source>
        <dbReference type="ARBA" id="ARBA00013208"/>
    </source>
</evidence>
<dbReference type="GO" id="GO:0009003">
    <property type="term" value="F:signal peptidase activity"/>
    <property type="evidence" value="ECO:0007669"/>
    <property type="project" value="UniProtKB-EC"/>
</dbReference>
<dbReference type="GO" id="GO:0004252">
    <property type="term" value="F:serine-type endopeptidase activity"/>
    <property type="evidence" value="ECO:0007669"/>
    <property type="project" value="InterPro"/>
</dbReference>
<evidence type="ECO:0000256" key="1">
    <source>
        <dbReference type="ARBA" id="ARBA00000677"/>
    </source>
</evidence>
<keyword evidence="11" id="KW-1185">Reference proteome</keyword>
<dbReference type="NCBIfam" id="TIGR02227">
    <property type="entry name" value="sigpep_I_bact"/>
    <property type="match status" value="1"/>
</dbReference>
<dbReference type="InterPro" id="IPR019758">
    <property type="entry name" value="Pept_S26A_signal_pept_1_CS"/>
</dbReference>
<keyword evidence="7" id="KW-1133">Transmembrane helix</keyword>
<proteinExistence type="inferred from homology"/>
<feature type="domain" description="Peptidase S26" evidence="9">
    <location>
        <begin position="116"/>
        <end position="322"/>
    </location>
</feature>
<organism evidence="10 11">
    <name type="scientific">Pseudothauera nasutitermitis</name>
    <dbReference type="NCBI Taxonomy" id="2565930"/>
    <lineage>
        <taxon>Bacteria</taxon>
        <taxon>Pseudomonadati</taxon>
        <taxon>Pseudomonadota</taxon>
        <taxon>Betaproteobacteria</taxon>
        <taxon>Rhodocyclales</taxon>
        <taxon>Zoogloeaceae</taxon>
        <taxon>Pseudothauera</taxon>
    </lineage>
</organism>
<dbReference type="InterPro" id="IPR000223">
    <property type="entry name" value="Pept_S26A_signal_pept_1"/>
</dbReference>
<reference evidence="10 11" key="1">
    <citation type="submission" date="2019-04" db="EMBL/GenBank/DDBJ databases">
        <title>Azoarcus nasutitermitis sp. nov. isolated from termite nest.</title>
        <authorList>
            <person name="Lin S.-Y."/>
            <person name="Hameed A."/>
            <person name="Hsu Y.-H."/>
            <person name="Young C.-C."/>
        </authorList>
    </citation>
    <scope>NUCLEOTIDE SEQUENCE [LARGE SCALE GENOMIC DNA]</scope>
    <source>
        <strain evidence="10 11">CC-YHH838</strain>
    </source>
</reference>
<feature type="active site" evidence="6">
    <location>
        <position position="142"/>
    </location>
</feature>
<feature type="compositionally biased region" description="Pro residues" evidence="8">
    <location>
        <begin position="14"/>
        <end position="24"/>
    </location>
</feature>
<evidence type="ECO:0000256" key="4">
    <source>
        <dbReference type="ARBA" id="ARBA00019232"/>
    </source>
</evidence>
<evidence type="ECO:0000256" key="8">
    <source>
        <dbReference type="SAM" id="MobiDB-lite"/>
    </source>
</evidence>
<comment type="subcellular location">
    <subcellularLocation>
        <location evidence="7">Membrane</location>
        <topology evidence="7">Single-pass type II membrane protein</topology>
    </subcellularLocation>
</comment>
<accession>A0A4S4B3F4</accession>
<dbReference type="AlphaFoldDB" id="A0A4S4B3F4"/>
<comment type="caution">
    <text evidence="7">Lacks conserved residue(s) required for the propagation of feature annotation.</text>
</comment>
<dbReference type="PROSITE" id="PS00760">
    <property type="entry name" value="SPASE_I_2"/>
    <property type="match status" value="1"/>
</dbReference>
<dbReference type="CDD" id="cd06530">
    <property type="entry name" value="S26_SPase_I"/>
    <property type="match status" value="1"/>
</dbReference>
<sequence>MNRSSARPARRIAPPHPLPSQPMPNPPRKWIAALLGVLAQPLSMLYVGQARWAGIYFLLSLAIVFTGELYLRGSGVDGMLALILAAVCAIHAYRAAANYPKDRSRPAYSRWYGLLGALCTLLLLVLVLRAYLFEPFRAASGSMQPAIPIQAYLIVQKWGYGHYGAYGIRLPGPAASAPLKRGDVVVFEFPADRSIQYVKRLVGLPGDTVAYQDKELTINGTPISHQRVADHLDMRTATRIPAYRESLDGTEYTVLIREDTPPAFAALRQTFPFQGQCAYTAQGITCRIPDGHYFMLGDNRDASYDSRVFGFVPADHIVGKVVRIVP</sequence>
<keyword evidence="7" id="KW-0645">Protease</keyword>
<keyword evidence="7" id="KW-0812">Transmembrane</keyword>
<feature type="transmembrane region" description="Helical" evidence="7">
    <location>
        <begin position="111"/>
        <end position="132"/>
    </location>
</feature>
<dbReference type="Proteomes" id="UP000308430">
    <property type="component" value="Unassembled WGS sequence"/>
</dbReference>
<dbReference type="GO" id="GO:0006465">
    <property type="term" value="P:signal peptide processing"/>
    <property type="evidence" value="ECO:0007669"/>
    <property type="project" value="InterPro"/>
</dbReference>
<dbReference type="InterPro" id="IPR019533">
    <property type="entry name" value="Peptidase_S26"/>
</dbReference>
<dbReference type="Gene3D" id="2.10.109.10">
    <property type="entry name" value="Umud Fragment, subunit A"/>
    <property type="match status" value="1"/>
</dbReference>
<name>A0A4S4B3F4_9RHOO</name>
<comment type="similarity">
    <text evidence="2 7">Belongs to the peptidase S26 family.</text>
</comment>
<dbReference type="GO" id="GO:0016020">
    <property type="term" value="C:membrane"/>
    <property type="evidence" value="ECO:0007669"/>
    <property type="project" value="UniProtKB-SubCell"/>
</dbReference>
<dbReference type="OrthoDB" id="8894855at2"/>
<protein>
    <recommendedName>
        <fullName evidence="4 7">Signal peptidase I</fullName>
        <ecNumber evidence="3 7">3.4.21.89</ecNumber>
    </recommendedName>
</protein>
<comment type="caution">
    <text evidence="10">The sequence shown here is derived from an EMBL/GenBank/DDBJ whole genome shotgun (WGS) entry which is preliminary data.</text>
</comment>
<dbReference type="SUPFAM" id="SSF51306">
    <property type="entry name" value="LexA/Signal peptidase"/>
    <property type="match status" value="1"/>
</dbReference>